<gene>
    <name evidence="2" type="ORF">DIATSA_LOCUS5838</name>
</gene>
<dbReference type="AlphaFoldDB" id="A0A9N9WD17"/>
<feature type="region of interest" description="Disordered" evidence="1">
    <location>
        <begin position="117"/>
        <end position="217"/>
    </location>
</feature>
<evidence type="ECO:0000313" key="2">
    <source>
        <dbReference type="EMBL" id="CAG9787994.1"/>
    </source>
</evidence>
<feature type="compositionally biased region" description="Basic and acidic residues" evidence="1">
    <location>
        <begin position="165"/>
        <end position="190"/>
    </location>
</feature>
<dbReference type="EMBL" id="OU893349">
    <property type="protein sequence ID" value="CAG9787994.1"/>
    <property type="molecule type" value="Genomic_DNA"/>
</dbReference>
<evidence type="ECO:0000256" key="1">
    <source>
        <dbReference type="SAM" id="MobiDB-lite"/>
    </source>
</evidence>
<sequence>MPNAFSAWESSGGALEGDGSGAGGVGGAGAREGEAGGGGGGAGGEGWAQFDAPAHDDHFWPYTQQNTSHDDIEENMRNLQLENDFSRLEGSSVELANKLLTAMSSMPPHLLASLVSPASPAPVTPPVPDDKLDPFEDDFVAKETPAIVEEATTEQKTDPPSIDGSKSEEKSPEPRKETEPSEDPAQRAEETIPETPSVDAPLENCSAPATECSDDRR</sequence>
<feature type="compositionally biased region" description="Gly residues" evidence="1">
    <location>
        <begin position="14"/>
        <end position="46"/>
    </location>
</feature>
<dbReference type="Proteomes" id="UP001153714">
    <property type="component" value="Chromosome 18"/>
</dbReference>
<reference evidence="2" key="2">
    <citation type="submission" date="2022-10" db="EMBL/GenBank/DDBJ databases">
        <authorList>
            <consortium name="ENA_rothamsted_submissions"/>
            <consortium name="culmorum"/>
            <person name="King R."/>
        </authorList>
    </citation>
    <scope>NUCLEOTIDE SEQUENCE</scope>
</reference>
<name>A0A9N9WD17_9NEOP</name>
<dbReference type="OrthoDB" id="295029at2759"/>
<evidence type="ECO:0000313" key="3">
    <source>
        <dbReference type="Proteomes" id="UP001153714"/>
    </source>
</evidence>
<organism evidence="2 3">
    <name type="scientific">Diatraea saccharalis</name>
    <name type="common">sugarcane borer</name>
    <dbReference type="NCBI Taxonomy" id="40085"/>
    <lineage>
        <taxon>Eukaryota</taxon>
        <taxon>Metazoa</taxon>
        <taxon>Ecdysozoa</taxon>
        <taxon>Arthropoda</taxon>
        <taxon>Hexapoda</taxon>
        <taxon>Insecta</taxon>
        <taxon>Pterygota</taxon>
        <taxon>Neoptera</taxon>
        <taxon>Endopterygota</taxon>
        <taxon>Lepidoptera</taxon>
        <taxon>Glossata</taxon>
        <taxon>Ditrysia</taxon>
        <taxon>Pyraloidea</taxon>
        <taxon>Crambidae</taxon>
        <taxon>Crambinae</taxon>
        <taxon>Diatraea</taxon>
    </lineage>
</organism>
<keyword evidence="3" id="KW-1185">Reference proteome</keyword>
<reference evidence="2" key="1">
    <citation type="submission" date="2021-12" db="EMBL/GenBank/DDBJ databases">
        <authorList>
            <person name="King R."/>
        </authorList>
    </citation>
    <scope>NUCLEOTIDE SEQUENCE</scope>
</reference>
<proteinExistence type="predicted"/>
<feature type="region of interest" description="Disordered" evidence="1">
    <location>
        <begin position="1"/>
        <end position="71"/>
    </location>
</feature>
<accession>A0A9N9WD17</accession>
<protein>
    <submittedName>
        <fullName evidence="2">Uncharacterized protein</fullName>
    </submittedName>
</protein>